<dbReference type="Proteomes" id="UP001549104">
    <property type="component" value="Unassembled WGS sequence"/>
</dbReference>
<keyword evidence="3" id="KW-1185">Reference proteome</keyword>
<keyword evidence="2" id="KW-0689">Ribosomal protein</keyword>
<keyword evidence="1" id="KW-0812">Transmembrane</keyword>
<reference evidence="2 3" key="1">
    <citation type="submission" date="2024-06" db="EMBL/GenBank/DDBJ databases">
        <title>Sorghum-associated microbial communities from plants grown in Nebraska, USA.</title>
        <authorList>
            <person name="Schachtman D."/>
        </authorList>
    </citation>
    <scope>NUCLEOTIDE SEQUENCE [LARGE SCALE GENOMIC DNA]</scope>
    <source>
        <strain evidence="2 3">1288</strain>
    </source>
</reference>
<keyword evidence="1" id="KW-0472">Membrane</keyword>
<accession>A0ABV2K722</accession>
<dbReference type="RefSeq" id="WP_342538174.1">
    <property type="nucleotide sequence ID" value="NZ_JBEPME010000002.1"/>
</dbReference>
<evidence type="ECO:0000313" key="3">
    <source>
        <dbReference type="Proteomes" id="UP001549104"/>
    </source>
</evidence>
<keyword evidence="1" id="KW-1133">Transmembrane helix</keyword>
<comment type="caution">
    <text evidence="2">The sequence shown here is derived from an EMBL/GenBank/DDBJ whole genome shotgun (WGS) entry which is preliminary data.</text>
</comment>
<dbReference type="EMBL" id="JBEPME010000002">
    <property type="protein sequence ID" value="MET3656876.1"/>
    <property type="molecule type" value="Genomic_DNA"/>
</dbReference>
<proteinExistence type="predicted"/>
<keyword evidence="2" id="KW-0687">Ribonucleoprotein</keyword>
<feature type="transmembrane region" description="Helical" evidence="1">
    <location>
        <begin position="6"/>
        <end position="25"/>
    </location>
</feature>
<organism evidence="2 3">
    <name type="scientific">Sporosarcina psychrophila</name>
    <name type="common">Bacillus psychrophilus</name>
    <dbReference type="NCBI Taxonomy" id="1476"/>
    <lineage>
        <taxon>Bacteria</taxon>
        <taxon>Bacillati</taxon>
        <taxon>Bacillota</taxon>
        <taxon>Bacilli</taxon>
        <taxon>Bacillales</taxon>
        <taxon>Caryophanaceae</taxon>
        <taxon>Sporosarcina</taxon>
    </lineage>
</organism>
<dbReference type="GO" id="GO:0005840">
    <property type="term" value="C:ribosome"/>
    <property type="evidence" value="ECO:0007669"/>
    <property type="project" value="UniProtKB-KW"/>
</dbReference>
<protein>
    <submittedName>
        <fullName evidence="2">Ribosomal protein L29</fullName>
    </submittedName>
</protein>
<evidence type="ECO:0000313" key="2">
    <source>
        <dbReference type="EMBL" id="MET3656876.1"/>
    </source>
</evidence>
<evidence type="ECO:0000256" key="1">
    <source>
        <dbReference type="SAM" id="Phobius"/>
    </source>
</evidence>
<gene>
    <name evidence="2" type="ORF">ABIC55_001963</name>
</gene>
<sequence length="141" mass="15690">MKLLKILLLIVLIIGAAGYGIYYVGTNIASDKVMNVVTAELENSGQLNEIKQMVANDPELMRFIEEGANVESSNLPFTTKEQATRVLIKKIGFSEIQAIQSNAQKGMSNEEIQELLKDIEGKLTEEEILALKVIAYKEFLK</sequence>
<name>A0ABV2K722_SPOPS</name>